<comment type="subcellular location">
    <subcellularLocation>
        <location evidence="3">Cytoplasm</location>
    </subcellularLocation>
</comment>
<comment type="pathway">
    <text evidence="3">Carbohydrate biosynthesis; gluconeogenesis.</text>
</comment>
<comment type="catalytic activity">
    <reaction evidence="3">
        <text>D-glyceraldehyde 3-phosphate = dihydroxyacetone phosphate</text>
        <dbReference type="Rhea" id="RHEA:18585"/>
        <dbReference type="ChEBI" id="CHEBI:57642"/>
        <dbReference type="ChEBI" id="CHEBI:59776"/>
        <dbReference type="EC" id="5.3.1.1"/>
    </reaction>
</comment>
<dbReference type="AlphaFoldDB" id="A0A2M6P0P7"/>
<keyword evidence="3" id="KW-0324">Glycolysis</keyword>
<dbReference type="GO" id="GO:0005829">
    <property type="term" value="C:cytosol"/>
    <property type="evidence" value="ECO:0007669"/>
    <property type="project" value="TreeGrafter"/>
</dbReference>
<dbReference type="SUPFAM" id="SSF51351">
    <property type="entry name" value="Triosephosphate isomerase (TIM)"/>
    <property type="match status" value="1"/>
</dbReference>
<dbReference type="PANTHER" id="PTHR21139">
    <property type="entry name" value="TRIOSEPHOSPHATE ISOMERASE"/>
    <property type="match status" value="1"/>
</dbReference>
<dbReference type="PROSITE" id="PS00171">
    <property type="entry name" value="TIM_1"/>
    <property type="match status" value="1"/>
</dbReference>
<comment type="pathway">
    <text evidence="3">Carbohydrate degradation; glycolysis; D-glyceraldehyde 3-phosphate from glycerone phosphate: step 1/1.</text>
</comment>
<dbReference type="InterPro" id="IPR035990">
    <property type="entry name" value="TIM_sf"/>
</dbReference>
<comment type="subunit">
    <text evidence="3">Homodimer.</text>
</comment>
<accession>A0A2M6P0P7</accession>
<dbReference type="GO" id="GO:0019563">
    <property type="term" value="P:glycerol catabolic process"/>
    <property type="evidence" value="ECO:0007669"/>
    <property type="project" value="TreeGrafter"/>
</dbReference>
<gene>
    <name evidence="4" type="ORF">COU30_03315</name>
</gene>
<evidence type="ECO:0000256" key="3">
    <source>
        <dbReference type="RuleBase" id="RU363013"/>
    </source>
</evidence>
<dbReference type="PROSITE" id="PS51440">
    <property type="entry name" value="TIM_2"/>
    <property type="match status" value="1"/>
</dbReference>
<evidence type="ECO:0000256" key="1">
    <source>
        <dbReference type="ARBA" id="ARBA00007422"/>
    </source>
</evidence>
<dbReference type="InterPro" id="IPR020861">
    <property type="entry name" value="Triosephosphate_isomerase_AS"/>
</dbReference>
<evidence type="ECO:0000256" key="2">
    <source>
        <dbReference type="ARBA" id="ARBA00023235"/>
    </source>
</evidence>
<dbReference type="EC" id="5.3.1.1" evidence="3"/>
<dbReference type="GO" id="GO:0006096">
    <property type="term" value="P:glycolytic process"/>
    <property type="evidence" value="ECO:0007669"/>
    <property type="project" value="UniProtKB-UniRule"/>
</dbReference>
<dbReference type="NCBIfam" id="TIGR00419">
    <property type="entry name" value="tim"/>
    <property type="match status" value="1"/>
</dbReference>
<keyword evidence="2 3" id="KW-0413">Isomerase</keyword>
<proteinExistence type="inferred from homology"/>
<evidence type="ECO:0000313" key="4">
    <source>
        <dbReference type="EMBL" id="PIR77277.1"/>
    </source>
</evidence>
<comment type="similarity">
    <text evidence="1 3">Belongs to the triosephosphate isomerase family.</text>
</comment>
<dbReference type="PANTHER" id="PTHR21139:SF42">
    <property type="entry name" value="TRIOSEPHOSPHATE ISOMERASE"/>
    <property type="match status" value="1"/>
</dbReference>
<organism evidence="4 5">
    <name type="scientific">Candidatus Magasanikbacteria bacterium CG10_big_fil_rev_8_21_14_0_10_38_6</name>
    <dbReference type="NCBI Taxonomy" id="1974647"/>
    <lineage>
        <taxon>Bacteria</taxon>
        <taxon>Candidatus Magasanikiibacteriota</taxon>
    </lineage>
</organism>
<dbReference type="Gene3D" id="3.20.20.70">
    <property type="entry name" value="Aldolase class I"/>
    <property type="match status" value="1"/>
</dbReference>
<dbReference type="GO" id="GO:0006094">
    <property type="term" value="P:gluconeogenesis"/>
    <property type="evidence" value="ECO:0007669"/>
    <property type="project" value="UniProtKB-UniPathway"/>
</dbReference>
<dbReference type="InterPro" id="IPR013785">
    <property type="entry name" value="Aldolase_TIM"/>
</dbReference>
<dbReference type="GO" id="GO:0046166">
    <property type="term" value="P:glyceraldehyde-3-phosphate biosynthetic process"/>
    <property type="evidence" value="ECO:0007669"/>
    <property type="project" value="TreeGrafter"/>
</dbReference>
<dbReference type="UniPathway" id="UPA00138"/>
<keyword evidence="3" id="KW-0963">Cytoplasm</keyword>
<keyword evidence="3" id="KW-0312">Gluconeogenesis</keyword>
<dbReference type="Pfam" id="PF00121">
    <property type="entry name" value="TIM"/>
    <property type="match status" value="1"/>
</dbReference>
<reference evidence="5" key="1">
    <citation type="submission" date="2017-09" db="EMBL/GenBank/DDBJ databases">
        <title>Depth-based differentiation of microbial function through sediment-hosted aquifers and enrichment of novel symbionts in the deep terrestrial subsurface.</title>
        <authorList>
            <person name="Probst A.J."/>
            <person name="Ladd B."/>
            <person name="Jarett J.K."/>
            <person name="Geller-Mcgrath D.E."/>
            <person name="Sieber C.M.K."/>
            <person name="Emerson J.B."/>
            <person name="Anantharaman K."/>
            <person name="Thomas B.C."/>
            <person name="Malmstrom R."/>
            <person name="Stieglmeier M."/>
            <person name="Klingl A."/>
            <person name="Woyke T."/>
            <person name="Ryan C.M."/>
            <person name="Banfield J.F."/>
        </authorList>
    </citation>
    <scope>NUCLEOTIDE SEQUENCE [LARGE SCALE GENOMIC DNA]</scope>
</reference>
<comment type="caution">
    <text evidence="4">The sequence shown here is derived from an EMBL/GenBank/DDBJ whole genome shotgun (WGS) entry which is preliminary data.</text>
</comment>
<dbReference type="EMBL" id="PFBW01000145">
    <property type="protein sequence ID" value="PIR77277.1"/>
    <property type="molecule type" value="Genomic_DNA"/>
</dbReference>
<dbReference type="CDD" id="cd00311">
    <property type="entry name" value="TIM"/>
    <property type="match status" value="1"/>
</dbReference>
<evidence type="ECO:0000313" key="5">
    <source>
        <dbReference type="Proteomes" id="UP000228528"/>
    </source>
</evidence>
<sequence>MNYIFANWKMYLDFDETMILAHQIIPKVAALNNTTVAIFPNTLAISEMIKATQDTNIAIGAQTINWVEKGAYTGAVSAHLVKEIGCQYALVGHSERRYIFGETNEDIRKKIAACLDEGITPVLCVGETQEDKDNGKEEYRIKKQLKKALEGLEITKECIIAYEPVWAVGTGNECDPELAEEKSRMIRTEVAQYTKAPVRVLYGGSVDASNVVSYIVRSHIDGVLIGSASAKEKTCTNIINALTV</sequence>
<dbReference type="InterPro" id="IPR000652">
    <property type="entry name" value="Triosephosphate_isomerase"/>
</dbReference>
<dbReference type="GO" id="GO:0004807">
    <property type="term" value="F:triose-phosphate isomerase activity"/>
    <property type="evidence" value="ECO:0007669"/>
    <property type="project" value="UniProtKB-UniRule"/>
</dbReference>
<name>A0A2M6P0P7_9BACT</name>
<dbReference type="UniPathway" id="UPA00109">
    <property type="reaction ID" value="UER00189"/>
</dbReference>
<protein>
    <recommendedName>
        <fullName evidence="3">Triosephosphate isomerase</fullName>
        <ecNumber evidence="3">5.3.1.1</ecNumber>
    </recommendedName>
</protein>
<dbReference type="Proteomes" id="UP000228528">
    <property type="component" value="Unassembled WGS sequence"/>
</dbReference>